<dbReference type="AlphaFoldDB" id="A0A1B2E303"/>
<feature type="binding site" evidence="3">
    <location>
        <position position="139"/>
    </location>
    <ligand>
        <name>a divalent metal cation</name>
        <dbReference type="ChEBI" id="CHEBI:60240"/>
    </ligand>
</feature>
<evidence type="ECO:0000256" key="3">
    <source>
        <dbReference type="PIRSR" id="PIRSR607837-1"/>
    </source>
</evidence>
<evidence type="ECO:0000256" key="1">
    <source>
        <dbReference type="ARBA" id="ARBA00008635"/>
    </source>
</evidence>
<protein>
    <submittedName>
        <fullName evidence="4">Damage-inducible protein DinB</fullName>
    </submittedName>
</protein>
<dbReference type="InterPro" id="IPR007837">
    <property type="entry name" value="DinB"/>
</dbReference>
<dbReference type="KEGG" id="pib:BBD41_17830"/>
<sequence>MTYPVKMYQYHAWANQAIFNRLLELPGELYNQKIHSVFPSVAAALIHIYTVDFSWLKVLTGSDMNDALTEAHRMGGELEDLSAEELQLRFIELSDGYLSFFRGHSDLEQVITLDNPYAGIRDTRLSEIVLHVVNHGTYHRGNIAAMLRQLGSSSTMTDYAFFWYQDEEAVHPSFAKR</sequence>
<comment type="similarity">
    <text evidence="1">Belongs to the DinB family.</text>
</comment>
<evidence type="ECO:0000313" key="4">
    <source>
        <dbReference type="EMBL" id="ANY74282.1"/>
    </source>
</evidence>
<dbReference type="GO" id="GO:0046872">
    <property type="term" value="F:metal ion binding"/>
    <property type="evidence" value="ECO:0007669"/>
    <property type="project" value="UniProtKB-KW"/>
</dbReference>
<organism evidence="4">
    <name type="scientific">Paenibacillus ihbetae</name>
    <dbReference type="NCBI Taxonomy" id="1870820"/>
    <lineage>
        <taxon>Bacteria</taxon>
        <taxon>Bacillati</taxon>
        <taxon>Bacillota</taxon>
        <taxon>Bacilli</taxon>
        <taxon>Bacillales</taxon>
        <taxon>Paenibacillaceae</taxon>
        <taxon>Paenibacillus</taxon>
    </lineage>
</organism>
<feature type="binding site" evidence="3">
    <location>
        <position position="47"/>
    </location>
    <ligand>
        <name>a divalent metal cation</name>
        <dbReference type="ChEBI" id="CHEBI:60240"/>
    </ligand>
</feature>
<accession>A0A1B2E303</accession>
<gene>
    <name evidence="4" type="ORF">BBD41_17830</name>
</gene>
<dbReference type="SUPFAM" id="SSF109854">
    <property type="entry name" value="DinB/YfiT-like putative metalloenzymes"/>
    <property type="match status" value="1"/>
</dbReference>
<dbReference type="Pfam" id="PF05163">
    <property type="entry name" value="DinB"/>
    <property type="match status" value="1"/>
</dbReference>
<dbReference type="PANTHER" id="PTHR37302:SF1">
    <property type="entry name" value="PROTEIN DINB"/>
    <property type="match status" value="1"/>
</dbReference>
<dbReference type="PANTHER" id="PTHR37302">
    <property type="entry name" value="SLR1116 PROTEIN"/>
    <property type="match status" value="1"/>
</dbReference>
<evidence type="ECO:0000256" key="2">
    <source>
        <dbReference type="ARBA" id="ARBA00022723"/>
    </source>
</evidence>
<feature type="binding site" evidence="3">
    <location>
        <position position="135"/>
    </location>
    <ligand>
        <name>a divalent metal cation</name>
        <dbReference type="ChEBI" id="CHEBI:60240"/>
    </ligand>
</feature>
<proteinExistence type="inferred from homology"/>
<dbReference type="EMBL" id="CP016809">
    <property type="protein sequence ID" value="ANY74282.1"/>
    <property type="molecule type" value="Genomic_DNA"/>
</dbReference>
<dbReference type="InterPro" id="IPR034660">
    <property type="entry name" value="DinB/YfiT-like"/>
</dbReference>
<dbReference type="Gene3D" id="1.20.120.450">
    <property type="entry name" value="dinb family like domain"/>
    <property type="match status" value="1"/>
</dbReference>
<reference evidence="4" key="1">
    <citation type="submission" date="2016-08" db="EMBL/GenBank/DDBJ databases">
        <title>Complete Genome Seqeunce of Paenibacillus sp. nov. IHBB 9852 from high altitute lake of Indian trans-Himalayas.</title>
        <authorList>
            <person name="Kiran S."/>
            <person name="Swarnkar M.K."/>
            <person name="Rana A."/>
            <person name="Tewari R."/>
            <person name="Gulati A."/>
        </authorList>
    </citation>
    <scope>NUCLEOTIDE SEQUENCE [LARGE SCALE GENOMIC DNA]</scope>
    <source>
        <strain evidence="4">IHBB 9852</strain>
    </source>
</reference>
<dbReference type="RefSeq" id="WP_099478383.1">
    <property type="nucleotide sequence ID" value="NZ_CP016809.1"/>
</dbReference>
<name>A0A1B2E303_9BACL</name>
<keyword evidence="2 3" id="KW-0479">Metal-binding</keyword>